<dbReference type="Gene3D" id="3.30.1240.10">
    <property type="match status" value="1"/>
</dbReference>
<keyword evidence="2" id="KW-1185">Reference proteome</keyword>
<reference evidence="1 2" key="1">
    <citation type="submission" date="2016-11" db="EMBL/GenBank/DDBJ databases">
        <authorList>
            <person name="Jaros S."/>
            <person name="Januszkiewicz K."/>
            <person name="Wedrychowicz H."/>
        </authorList>
    </citation>
    <scope>NUCLEOTIDE SEQUENCE [LARGE SCALE GENOMIC DNA]</scope>
    <source>
        <strain evidence="1 2">DSM 10502</strain>
    </source>
</reference>
<dbReference type="STRING" id="1123243.SAMN02745190_01477"/>
<dbReference type="GO" id="GO:0005829">
    <property type="term" value="C:cytosol"/>
    <property type="evidence" value="ECO:0007669"/>
    <property type="project" value="TreeGrafter"/>
</dbReference>
<dbReference type="InterPro" id="IPR036412">
    <property type="entry name" value="HAD-like_sf"/>
</dbReference>
<dbReference type="NCBIfam" id="TIGR01484">
    <property type="entry name" value="HAD-SF-IIB"/>
    <property type="match status" value="1"/>
</dbReference>
<dbReference type="Proteomes" id="UP000184404">
    <property type="component" value="Unassembled WGS sequence"/>
</dbReference>
<dbReference type="PANTHER" id="PTHR10000:SF53">
    <property type="entry name" value="5-AMINO-6-(5-PHOSPHO-D-RIBITYLAMINO)URACIL PHOSPHATASE YBJI-RELATED"/>
    <property type="match status" value="1"/>
</dbReference>
<dbReference type="EMBL" id="FQUG01000005">
    <property type="protein sequence ID" value="SHE92554.1"/>
    <property type="molecule type" value="Genomic_DNA"/>
</dbReference>
<dbReference type="Gene3D" id="3.40.50.1000">
    <property type="entry name" value="HAD superfamily/HAD-like"/>
    <property type="match status" value="1"/>
</dbReference>
<proteinExistence type="predicted"/>
<dbReference type="Pfam" id="PF08282">
    <property type="entry name" value="Hydrolase_3"/>
    <property type="match status" value="1"/>
</dbReference>
<dbReference type="SUPFAM" id="SSF56784">
    <property type="entry name" value="HAD-like"/>
    <property type="match status" value="1"/>
</dbReference>
<sequence>MDGTLLDAEGKMPPQFDEVMAELKERDVLFAPASGRQYSALLKQMGKYIDDFLFVAENGTFVARHDKELFSNELDRGDILRVLDAAGEIPGAYPVVCGKRLAFVTDVWKPYFDAMRQYFTQCQFVDDIREAAEKEEVIKVAVCDAERGHAEEYIYPQLRDAVADPLQVVLSSGYWVDIMNPDVSKGAAIKKVQQLLGVKPEECAAFGDYLNDVEMLESVGYGFAMENAHPDVKKVAKYTAPPNTEYGVMTKLREMIAQGMMG</sequence>
<gene>
    <name evidence="1" type="ORF">SAMN02745190_01477</name>
</gene>
<name>A0A1M4XGA9_9FIRM</name>
<dbReference type="PANTHER" id="PTHR10000">
    <property type="entry name" value="PHOSPHOSERINE PHOSPHATASE"/>
    <property type="match status" value="1"/>
</dbReference>
<dbReference type="CDD" id="cd07518">
    <property type="entry name" value="HAD_YbiV-Like"/>
    <property type="match status" value="1"/>
</dbReference>
<organism evidence="1 2">
    <name type="scientific">Schwartzia succinivorans DSM 10502</name>
    <dbReference type="NCBI Taxonomy" id="1123243"/>
    <lineage>
        <taxon>Bacteria</taxon>
        <taxon>Bacillati</taxon>
        <taxon>Bacillota</taxon>
        <taxon>Negativicutes</taxon>
        <taxon>Selenomonadales</taxon>
        <taxon>Selenomonadaceae</taxon>
        <taxon>Schwartzia</taxon>
    </lineage>
</organism>
<evidence type="ECO:0000313" key="1">
    <source>
        <dbReference type="EMBL" id="SHE92554.1"/>
    </source>
</evidence>
<dbReference type="InterPro" id="IPR006379">
    <property type="entry name" value="HAD-SF_hydro_IIB"/>
</dbReference>
<dbReference type="NCBIfam" id="TIGR00099">
    <property type="entry name" value="Cof-subfamily"/>
    <property type="match status" value="1"/>
</dbReference>
<dbReference type="GO" id="GO:0016791">
    <property type="term" value="F:phosphatase activity"/>
    <property type="evidence" value="ECO:0007669"/>
    <property type="project" value="TreeGrafter"/>
</dbReference>
<dbReference type="InterPro" id="IPR000150">
    <property type="entry name" value="Cof"/>
</dbReference>
<dbReference type="GO" id="GO:0000287">
    <property type="term" value="F:magnesium ion binding"/>
    <property type="evidence" value="ECO:0007669"/>
    <property type="project" value="TreeGrafter"/>
</dbReference>
<dbReference type="AlphaFoldDB" id="A0A1M4XGA9"/>
<accession>A0A1M4XGA9</accession>
<protein>
    <submittedName>
        <fullName evidence="1">Uncharacterized protein</fullName>
    </submittedName>
</protein>
<evidence type="ECO:0000313" key="2">
    <source>
        <dbReference type="Proteomes" id="UP000184404"/>
    </source>
</evidence>
<dbReference type="InterPro" id="IPR023214">
    <property type="entry name" value="HAD_sf"/>
</dbReference>